<dbReference type="AlphaFoldDB" id="A0A356LFY4"/>
<comment type="pathway">
    <text evidence="1">Carbohydrate acid metabolism.</text>
</comment>
<comment type="caution">
    <text evidence="6">The sequence shown here is derived from an EMBL/GenBank/DDBJ whole genome shotgun (WGS) entry which is preliminary data.</text>
</comment>
<evidence type="ECO:0000256" key="2">
    <source>
        <dbReference type="ARBA" id="ARBA00006906"/>
    </source>
</evidence>
<accession>A0A356LFY4</accession>
<keyword evidence="5" id="KW-0119">Carbohydrate metabolism</keyword>
<evidence type="ECO:0000313" key="6">
    <source>
        <dbReference type="EMBL" id="HBP29834.1"/>
    </source>
</evidence>
<dbReference type="Proteomes" id="UP000264036">
    <property type="component" value="Unassembled WGS sequence"/>
</dbReference>
<dbReference type="Gene3D" id="3.20.20.70">
    <property type="entry name" value="Aldolase class I"/>
    <property type="match status" value="1"/>
</dbReference>
<evidence type="ECO:0000256" key="3">
    <source>
        <dbReference type="ARBA" id="ARBA00011233"/>
    </source>
</evidence>
<dbReference type="PANTHER" id="PTHR30246:SF1">
    <property type="entry name" value="2-DEHYDRO-3-DEOXY-6-PHOSPHOGALACTONATE ALDOLASE-RELATED"/>
    <property type="match status" value="1"/>
</dbReference>
<evidence type="ECO:0000256" key="5">
    <source>
        <dbReference type="ARBA" id="ARBA00023277"/>
    </source>
</evidence>
<dbReference type="InterPro" id="IPR013785">
    <property type="entry name" value="Aldolase_TIM"/>
</dbReference>
<dbReference type="PANTHER" id="PTHR30246">
    <property type="entry name" value="2-KETO-3-DEOXY-6-PHOSPHOGLUCONATE ALDOLASE"/>
    <property type="match status" value="1"/>
</dbReference>
<protein>
    <submittedName>
        <fullName evidence="6">2-dehydro-3-deoxy-6-phosphogalactonate aldolase</fullName>
    </submittedName>
</protein>
<dbReference type="Pfam" id="PF01081">
    <property type="entry name" value="Aldolase"/>
    <property type="match status" value="1"/>
</dbReference>
<dbReference type="InterPro" id="IPR000887">
    <property type="entry name" value="Aldlse_KDPG_KHG"/>
</dbReference>
<proteinExistence type="inferred from homology"/>
<evidence type="ECO:0000256" key="4">
    <source>
        <dbReference type="ARBA" id="ARBA00023239"/>
    </source>
</evidence>
<reference evidence="6 7" key="1">
    <citation type="journal article" date="2018" name="Nat. Biotechnol.">
        <title>A standardized bacterial taxonomy based on genome phylogeny substantially revises the tree of life.</title>
        <authorList>
            <person name="Parks D.H."/>
            <person name="Chuvochina M."/>
            <person name="Waite D.W."/>
            <person name="Rinke C."/>
            <person name="Skarshewski A."/>
            <person name="Chaumeil P.A."/>
            <person name="Hugenholtz P."/>
        </authorList>
    </citation>
    <scope>NUCLEOTIDE SEQUENCE [LARGE SCALE GENOMIC DNA]</scope>
    <source>
        <strain evidence="6">UBA10707</strain>
    </source>
</reference>
<sequence length="210" mass="21964">MTPWTPELPLIAILRGIGPDEVLDHVQVLHEAGFDAIEIPTNSPDWQVSVQRVSQAFGVSLMTGAGTVLTSEHLAQLSAAGGRLMVTPNTNPTLIAEAVNTYGFQVCAGFATASEAFAALQAGAQALKLFPSSVFGPDYVKALKAVLPAQVPLYAVGGINPGNLASYLDAGCVGAGLGSDLYRPGQQVAATRERAQRFVQAWQAARPQAH</sequence>
<dbReference type="InterPro" id="IPR031338">
    <property type="entry name" value="KDPG/KHG_AS_2"/>
</dbReference>
<dbReference type="GO" id="GO:0016829">
    <property type="term" value="F:lyase activity"/>
    <property type="evidence" value="ECO:0007669"/>
    <property type="project" value="UniProtKB-KW"/>
</dbReference>
<keyword evidence="4" id="KW-0456">Lyase</keyword>
<dbReference type="NCBIfam" id="NF006600">
    <property type="entry name" value="PRK09140.1"/>
    <property type="match status" value="1"/>
</dbReference>
<dbReference type="CDD" id="cd00452">
    <property type="entry name" value="KDPG_aldolase"/>
    <property type="match status" value="1"/>
</dbReference>
<comment type="subunit">
    <text evidence="3">Homotrimer.</text>
</comment>
<dbReference type="EMBL" id="DOEK01000027">
    <property type="protein sequence ID" value="HBP29834.1"/>
    <property type="molecule type" value="Genomic_DNA"/>
</dbReference>
<dbReference type="PROSITE" id="PS00160">
    <property type="entry name" value="ALDOLASE_KDPG_KHG_2"/>
    <property type="match status" value="1"/>
</dbReference>
<name>A0A356LFY4_9BURK</name>
<gene>
    <name evidence="6" type="ORF">DD666_10505</name>
</gene>
<organism evidence="6 7">
    <name type="scientific">Advenella kashmirensis</name>
    <dbReference type="NCBI Taxonomy" id="310575"/>
    <lineage>
        <taxon>Bacteria</taxon>
        <taxon>Pseudomonadati</taxon>
        <taxon>Pseudomonadota</taxon>
        <taxon>Betaproteobacteria</taxon>
        <taxon>Burkholderiales</taxon>
        <taxon>Alcaligenaceae</taxon>
    </lineage>
</organism>
<dbReference type="SUPFAM" id="SSF51569">
    <property type="entry name" value="Aldolase"/>
    <property type="match status" value="1"/>
</dbReference>
<evidence type="ECO:0000256" key="1">
    <source>
        <dbReference type="ARBA" id="ARBA00004761"/>
    </source>
</evidence>
<comment type="similarity">
    <text evidence="2">Belongs to the KHG/KDPG aldolase family.</text>
</comment>
<evidence type="ECO:0000313" key="7">
    <source>
        <dbReference type="Proteomes" id="UP000264036"/>
    </source>
</evidence>